<sequence>MPDNPLFPGYIPRKDGDFNNPLFPGYAEGQRAYRPAPGTPLGKYEYNADYWLEQLDQMSIDTGNFPKWFLDRYVDDFKRNLRAMYSVENIPVEQMDDYDQDVMPGVTSVSLSLDPAEWKDPGKVVESTVKSWIKAGTGLKFNKEGWGLQPGLIDLSDYDNNVRTALWKAAFGVQEESDLSELGRIGGRSIAETTRAMAGDASGATGVFNFRPADYVVSGKNAYQEMAKSAVDVERYIKAGPKRDSKHDAFLGAFTEALSEELDGKIPEVDEQGAPKRDSSGKLIYQKITVTKKDKAGNDVKIKDSDGNYTVEKLEIDKTRKELFAELFEDPVERENFRRATAVFSARQDMASRMKLSNDLVFAKFGLKGFLDARISKHPEEKNRGEDIVPESGVTRFQDRLSNLKEGLQKSIGINELGVATGDGNIDKISNGLRGIDIKDLGLAAVADDLKKSGDAYKEYLQQVWEAFNKFEGKEIKNGVVKNVNKISERELLNILQNIKVKGKGLVGGDIITPSIHRDLLRKIDSDVTLPGKFGKVEKRLQIGAYLPKLESLTATERDNDGDLKISKLFEENGLSPYKGFFGNQARMVASRLELDRSSYAIEEFYDAVTQGKFMERFVWNRISTKLVGYTPGELLKNGLTKVGYFGLNIDDDHVSNKLRNNVLFNSAFRYKFNIKLEEYGEKAKFVGDKRLAFIETHSIFLANLKNNLSAQDLADLLSGKVDLFDAKGNILQRFRDKVPGMWVQDTYQGRYIQGQLVKFRSWLSEVKPFGIDIDHMKEGDEDKLLALFKALGKENSFYGTLGITTEYAGAIQRLGMALNKLQKKIFGSDIFKKAVLPVLQLKTIIAERVSKFTADVLAALATKGIHVLTGGATTIFDKLIEKILKPLIRFMTRKAVEFAQNFVGALAQGDISRAMAQVDKEIAQVVKFSMYVIGIPLIFIYILVYGLFGTVLNSISPIDPTRDNMGYGGNLAGGALPQGENALIKIEKDLQVFAKGSQVVSDINPISVPNDAVGFTLKYTIKVTAKVDIADTPIVITDTLTRLADGEVPVPGYETPTQIEIAPSYVAGVTTEYVFEVNNLDGEFARDSLIKNELSATTPEFEGTPEDTVVYTRYLRVGTPKIPLDCFVFENIPANEMPYFENAVILIAQKTGPFLANLCAGAGTVKIQRVVANDWGWAYCPNRITFGNAGVAYGYYTTQSKLNYFLAHELGHIWECTFGLPPGFYDVFNSREGALPTYDMVETCGINTNISEDFAETIGDFMTINTFGGCHGGGAPSDYDAFWRLYPAHYRFMNEILLQ</sequence>
<evidence type="ECO:0000313" key="2">
    <source>
        <dbReference type="EMBL" id="KKS02991.1"/>
    </source>
</evidence>
<proteinExistence type="predicted"/>
<comment type="caution">
    <text evidence="2">The sequence shown here is derived from an EMBL/GenBank/DDBJ whole genome shotgun (WGS) entry which is preliminary data.</text>
</comment>
<dbReference type="EMBL" id="LCBB01000007">
    <property type="protein sequence ID" value="KKS02991.1"/>
    <property type="molecule type" value="Genomic_DNA"/>
</dbReference>
<evidence type="ECO:0000313" key="3">
    <source>
        <dbReference type="Proteomes" id="UP000033947"/>
    </source>
</evidence>
<protein>
    <submittedName>
        <fullName evidence="2">Uncharacterized protein</fullName>
    </submittedName>
</protein>
<dbReference type="Proteomes" id="UP000033947">
    <property type="component" value="Unassembled WGS sequence"/>
</dbReference>
<feature type="transmembrane region" description="Helical" evidence="1">
    <location>
        <begin position="929"/>
        <end position="949"/>
    </location>
</feature>
<organism evidence="2 3">
    <name type="scientific">candidate division WWE3 bacterium GW2011_GWC2_41_23</name>
    <dbReference type="NCBI Taxonomy" id="1619123"/>
    <lineage>
        <taxon>Bacteria</taxon>
        <taxon>Katanobacteria</taxon>
    </lineage>
</organism>
<reference evidence="2 3" key="1">
    <citation type="journal article" date="2015" name="Nature">
        <title>rRNA introns, odd ribosomes, and small enigmatic genomes across a large radiation of phyla.</title>
        <authorList>
            <person name="Brown C.T."/>
            <person name="Hug L.A."/>
            <person name="Thomas B.C."/>
            <person name="Sharon I."/>
            <person name="Castelle C.J."/>
            <person name="Singh A."/>
            <person name="Wilkins M.J."/>
            <person name="Williams K.H."/>
            <person name="Banfield J.F."/>
        </authorList>
    </citation>
    <scope>NUCLEOTIDE SEQUENCE [LARGE SCALE GENOMIC DNA]</scope>
</reference>
<name>A0A0G0Y0S3_UNCKA</name>
<keyword evidence="1" id="KW-0472">Membrane</keyword>
<keyword evidence="1" id="KW-1133">Transmembrane helix</keyword>
<gene>
    <name evidence="2" type="ORF">UU55_C0007G0036</name>
</gene>
<accession>A0A0G0Y0S3</accession>
<evidence type="ECO:0000256" key="1">
    <source>
        <dbReference type="SAM" id="Phobius"/>
    </source>
</evidence>
<keyword evidence="1" id="KW-0812">Transmembrane</keyword>